<evidence type="ECO:0000313" key="9">
    <source>
        <dbReference type="Proteomes" id="UP001603418"/>
    </source>
</evidence>
<dbReference type="InterPro" id="IPR036259">
    <property type="entry name" value="MFS_trans_sf"/>
</dbReference>
<evidence type="ECO:0000256" key="5">
    <source>
        <dbReference type="ARBA" id="ARBA00023136"/>
    </source>
</evidence>
<feature type="transmembrane region" description="Helical" evidence="7">
    <location>
        <begin position="51"/>
        <end position="75"/>
    </location>
</feature>
<reference evidence="8 9" key="1">
    <citation type="submission" date="2024-10" db="EMBL/GenBank/DDBJ databases">
        <title>The Natural Products Discovery Center: Release of the First 8490 Sequenced Strains for Exploring Actinobacteria Biosynthetic Diversity.</title>
        <authorList>
            <person name="Kalkreuter E."/>
            <person name="Kautsar S.A."/>
            <person name="Yang D."/>
            <person name="Bader C.D."/>
            <person name="Teijaro C.N."/>
            <person name="Fluegel L."/>
            <person name="Davis C.M."/>
            <person name="Simpson J.R."/>
            <person name="Lauterbach L."/>
            <person name="Steele A.D."/>
            <person name="Gui C."/>
            <person name="Meng S."/>
            <person name="Li G."/>
            <person name="Viehrig K."/>
            <person name="Ye F."/>
            <person name="Su P."/>
            <person name="Kiefer A.F."/>
            <person name="Nichols A."/>
            <person name="Cepeda A.J."/>
            <person name="Yan W."/>
            <person name="Fan B."/>
            <person name="Jiang Y."/>
            <person name="Adhikari A."/>
            <person name="Zheng C.-J."/>
            <person name="Schuster L."/>
            <person name="Cowan T.M."/>
            <person name="Smanski M.J."/>
            <person name="Chevrette M.G."/>
            <person name="De Carvalho L.P.S."/>
            <person name="Shen B."/>
        </authorList>
    </citation>
    <scope>NUCLEOTIDE SEQUENCE [LARGE SCALE GENOMIC DNA]</scope>
    <source>
        <strain evidence="8 9">NPDC013366</strain>
    </source>
</reference>
<dbReference type="RefSeq" id="WP_167513122.1">
    <property type="nucleotide sequence ID" value="NZ_JBICBM010000010.1"/>
</dbReference>
<comment type="subcellular location">
    <subcellularLocation>
        <location evidence="1">Cell membrane</location>
        <topology evidence="1">Multi-pass membrane protein</topology>
    </subcellularLocation>
</comment>
<keyword evidence="3 7" id="KW-0812">Transmembrane</keyword>
<dbReference type="EMBL" id="JBICBM010000010">
    <property type="protein sequence ID" value="MFF9884445.1"/>
    <property type="molecule type" value="Genomic_DNA"/>
</dbReference>
<dbReference type="PANTHER" id="PTHR23513:SF6">
    <property type="entry name" value="MAJOR FACILITATOR SUPERFAMILY ASSOCIATED DOMAIN-CONTAINING PROTEIN"/>
    <property type="match status" value="1"/>
</dbReference>
<keyword evidence="5 7" id="KW-0472">Membrane</keyword>
<feature type="region of interest" description="Disordered" evidence="6">
    <location>
        <begin position="404"/>
        <end position="424"/>
    </location>
</feature>
<feature type="transmembrane region" description="Helical" evidence="7">
    <location>
        <begin position="291"/>
        <end position="309"/>
    </location>
</feature>
<dbReference type="InterPro" id="IPR011701">
    <property type="entry name" value="MFS"/>
</dbReference>
<dbReference type="SUPFAM" id="SSF103473">
    <property type="entry name" value="MFS general substrate transporter"/>
    <property type="match status" value="1"/>
</dbReference>
<dbReference type="CDD" id="cd06173">
    <property type="entry name" value="MFS_MefA_like"/>
    <property type="match status" value="1"/>
</dbReference>
<evidence type="ECO:0000313" key="8">
    <source>
        <dbReference type="EMBL" id="MFF9884445.1"/>
    </source>
</evidence>
<name>A0ABW6Z1S3_9ACTN</name>
<gene>
    <name evidence="8" type="ORF">ACF1HC_23035</name>
</gene>
<evidence type="ECO:0000256" key="1">
    <source>
        <dbReference type="ARBA" id="ARBA00004651"/>
    </source>
</evidence>
<organism evidence="8 9">
    <name type="scientific">Streptomyces eurythermus</name>
    <dbReference type="NCBI Taxonomy" id="42237"/>
    <lineage>
        <taxon>Bacteria</taxon>
        <taxon>Bacillati</taxon>
        <taxon>Actinomycetota</taxon>
        <taxon>Actinomycetes</taxon>
        <taxon>Kitasatosporales</taxon>
        <taxon>Streptomycetaceae</taxon>
        <taxon>Streptomyces</taxon>
    </lineage>
</organism>
<sequence length="424" mass="43897">MEFGWLSDRRTAPVRAVPLSRLVTANALSSVGDGARFAALPLLAAAVTRDVFWVSVVAAAGRAPWLLAPLIGTLVDRTEARRSMVGADLARCALLAALTAATVVGWVPVMSLVVLAFLCGVAEVFFDSAAQAVVPGLAEDRQLERTNARIIGAQITGTGFLGPPLGAALWTVGQPWPFAVDAVTFLGSALLLRGLPRFGPGERTERGVAGLLRGTWAGLRLLGGNRVLRRLMAVVAVLGVGQQAVYAVLVVYVEGKLGLPSWGYGLMLVAAALGSLAGARSAAWTAHRLGTARSLIASVTVSALTYLVVAVLPWWPLVALMLAGNSAAVVLWNVCTVSLRQRLTPPGMLGRVTSGYRLAAWGTMPVGAALGGVLAGRVGPGAPWATAGLLLLACLPLLRGMPPARSPQADESGTETARDECAGK</sequence>
<keyword evidence="2" id="KW-1003">Cell membrane</keyword>
<proteinExistence type="predicted"/>
<dbReference type="Proteomes" id="UP001603418">
    <property type="component" value="Unassembled WGS sequence"/>
</dbReference>
<feature type="transmembrane region" description="Helical" evidence="7">
    <location>
        <begin position="231"/>
        <end position="253"/>
    </location>
</feature>
<feature type="transmembrane region" description="Helical" evidence="7">
    <location>
        <begin position="356"/>
        <end position="375"/>
    </location>
</feature>
<feature type="transmembrane region" description="Helical" evidence="7">
    <location>
        <begin position="259"/>
        <end position="279"/>
    </location>
</feature>
<keyword evidence="4 7" id="KW-1133">Transmembrane helix</keyword>
<protein>
    <submittedName>
        <fullName evidence="8">MFS transporter</fullName>
    </submittedName>
</protein>
<keyword evidence="9" id="KW-1185">Reference proteome</keyword>
<dbReference type="Pfam" id="PF07690">
    <property type="entry name" value="MFS_1"/>
    <property type="match status" value="1"/>
</dbReference>
<dbReference type="PANTHER" id="PTHR23513">
    <property type="entry name" value="INTEGRAL MEMBRANE EFFLUX PROTEIN-RELATED"/>
    <property type="match status" value="1"/>
</dbReference>
<evidence type="ECO:0000256" key="7">
    <source>
        <dbReference type="SAM" id="Phobius"/>
    </source>
</evidence>
<feature type="transmembrane region" description="Helical" evidence="7">
    <location>
        <begin position="315"/>
        <end position="335"/>
    </location>
</feature>
<evidence type="ECO:0000256" key="4">
    <source>
        <dbReference type="ARBA" id="ARBA00022989"/>
    </source>
</evidence>
<comment type="caution">
    <text evidence="8">The sequence shown here is derived from an EMBL/GenBank/DDBJ whole genome shotgun (WGS) entry which is preliminary data.</text>
</comment>
<evidence type="ECO:0000256" key="3">
    <source>
        <dbReference type="ARBA" id="ARBA00022692"/>
    </source>
</evidence>
<dbReference type="Gene3D" id="1.20.1250.20">
    <property type="entry name" value="MFS general substrate transporter like domains"/>
    <property type="match status" value="1"/>
</dbReference>
<evidence type="ECO:0000256" key="2">
    <source>
        <dbReference type="ARBA" id="ARBA00022475"/>
    </source>
</evidence>
<accession>A0ABW6Z1S3</accession>
<evidence type="ECO:0000256" key="6">
    <source>
        <dbReference type="SAM" id="MobiDB-lite"/>
    </source>
</evidence>
<feature type="transmembrane region" description="Helical" evidence="7">
    <location>
        <begin position="87"/>
        <end position="107"/>
    </location>
</feature>